<dbReference type="GO" id="GO:0005829">
    <property type="term" value="C:cytosol"/>
    <property type="evidence" value="ECO:0007669"/>
    <property type="project" value="TreeGrafter"/>
</dbReference>
<comment type="cofactor">
    <cofactor evidence="1">
        <name>FMN</name>
        <dbReference type="ChEBI" id="CHEBI:58210"/>
    </cofactor>
</comment>
<evidence type="ECO:0000256" key="11">
    <source>
        <dbReference type="ARBA" id="ARBA00052219"/>
    </source>
</evidence>
<evidence type="ECO:0000256" key="6">
    <source>
        <dbReference type="ARBA" id="ARBA00022827"/>
    </source>
</evidence>
<evidence type="ECO:0000259" key="13">
    <source>
        <dbReference type="PROSITE" id="PS51384"/>
    </source>
</evidence>
<dbReference type="SUPFAM" id="SSF52343">
    <property type="entry name" value="Ferredoxin reductase-like, C-terminal NADP-linked domain"/>
    <property type="match status" value="1"/>
</dbReference>
<dbReference type="Gene3D" id="3.40.50.80">
    <property type="entry name" value="Nucleotide-binding domain of ferredoxin-NADP reductase (FNR) module"/>
    <property type="match status" value="1"/>
</dbReference>
<evidence type="ECO:0000313" key="15">
    <source>
        <dbReference type="Proteomes" id="UP000403266"/>
    </source>
</evidence>
<dbReference type="InterPro" id="IPR017938">
    <property type="entry name" value="Riboflavin_synthase-like_b-brl"/>
</dbReference>
<evidence type="ECO:0000256" key="7">
    <source>
        <dbReference type="ARBA" id="ARBA00022857"/>
    </source>
</evidence>
<dbReference type="AlphaFoldDB" id="A0A5N7MFT6"/>
<keyword evidence="5" id="KW-0288">FMN</keyword>
<comment type="catalytic activity">
    <reaction evidence="11">
        <text>hydrogen sulfide + 3 NADP(+) + 3 H2O = sulfite + 3 NADPH + 4 H(+)</text>
        <dbReference type="Rhea" id="RHEA:13801"/>
        <dbReference type="ChEBI" id="CHEBI:15377"/>
        <dbReference type="ChEBI" id="CHEBI:15378"/>
        <dbReference type="ChEBI" id="CHEBI:17359"/>
        <dbReference type="ChEBI" id="CHEBI:29919"/>
        <dbReference type="ChEBI" id="CHEBI:57783"/>
        <dbReference type="ChEBI" id="CHEBI:58349"/>
        <dbReference type="EC" id="1.8.1.2"/>
    </reaction>
</comment>
<dbReference type="SUPFAM" id="SSF52218">
    <property type="entry name" value="Flavoproteins"/>
    <property type="match status" value="1"/>
</dbReference>
<evidence type="ECO:0000256" key="4">
    <source>
        <dbReference type="ARBA" id="ARBA00022630"/>
    </source>
</evidence>
<accession>A0A5N7MFT6</accession>
<dbReference type="Gene3D" id="1.20.990.10">
    <property type="entry name" value="NADPH-cytochrome p450 Reductase, Chain A, domain 3"/>
    <property type="match status" value="1"/>
</dbReference>
<evidence type="ECO:0000256" key="5">
    <source>
        <dbReference type="ARBA" id="ARBA00022643"/>
    </source>
</evidence>
<dbReference type="InterPro" id="IPR001433">
    <property type="entry name" value="OxRdtase_FAD/NAD-bd"/>
</dbReference>
<keyword evidence="6" id="KW-0274">FAD</keyword>
<feature type="domain" description="Flavodoxin-like" evidence="12">
    <location>
        <begin position="63"/>
        <end position="201"/>
    </location>
</feature>
<dbReference type="PANTHER" id="PTHR19384">
    <property type="entry name" value="NITRIC OXIDE SYNTHASE-RELATED"/>
    <property type="match status" value="1"/>
</dbReference>
<dbReference type="Gene3D" id="2.40.30.10">
    <property type="entry name" value="Translation factors"/>
    <property type="match status" value="1"/>
</dbReference>
<dbReference type="OrthoDB" id="9816402at2"/>
<dbReference type="InterPro" id="IPR023173">
    <property type="entry name" value="NADPH_Cyt_P450_Rdtase_alpha"/>
</dbReference>
<dbReference type="EC" id="1.8.1.2" evidence="3"/>
<dbReference type="GO" id="GO:0050660">
    <property type="term" value="F:flavin adenine dinucleotide binding"/>
    <property type="evidence" value="ECO:0007669"/>
    <property type="project" value="TreeGrafter"/>
</dbReference>
<dbReference type="InterPro" id="IPR029039">
    <property type="entry name" value="Flavoprotein-like_sf"/>
</dbReference>
<keyword evidence="8" id="KW-0813">Transport</keyword>
<keyword evidence="7" id="KW-0521">NADP</keyword>
<dbReference type="SUPFAM" id="SSF63380">
    <property type="entry name" value="Riboflavin synthase domain-like"/>
    <property type="match status" value="1"/>
</dbReference>
<keyword evidence="10" id="KW-0028">Amino-acid biosynthesis</keyword>
<dbReference type="RefSeq" id="WP_152711691.1">
    <property type="nucleotide sequence ID" value="NZ_VOSJ01000034.1"/>
</dbReference>
<keyword evidence="9" id="KW-0560">Oxidoreductase</keyword>
<name>A0A5N7MFT6_9HYPH</name>
<evidence type="ECO:0000256" key="8">
    <source>
        <dbReference type="ARBA" id="ARBA00022982"/>
    </source>
</evidence>
<comment type="caution">
    <text evidence="14">The sequence shown here is derived from an EMBL/GenBank/DDBJ whole genome shotgun (WGS) entry which is preliminary data.</text>
</comment>
<evidence type="ECO:0000256" key="1">
    <source>
        <dbReference type="ARBA" id="ARBA00001917"/>
    </source>
</evidence>
<dbReference type="PANTHER" id="PTHR19384:SF128">
    <property type="entry name" value="NADPH OXIDOREDUCTASE A"/>
    <property type="match status" value="1"/>
</dbReference>
<dbReference type="PROSITE" id="PS51384">
    <property type="entry name" value="FAD_FR"/>
    <property type="match status" value="1"/>
</dbReference>
<dbReference type="GO" id="GO:0004783">
    <property type="term" value="F:sulfite reductase (NADPH) activity"/>
    <property type="evidence" value="ECO:0007669"/>
    <property type="project" value="UniProtKB-EC"/>
</dbReference>
<dbReference type="InterPro" id="IPR008254">
    <property type="entry name" value="Flavodoxin/NO_synth"/>
</dbReference>
<dbReference type="InterPro" id="IPR039261">
    <property type="entry name" value="FNR_nucleotide-bd"/>
</dbReference>
<evidence type="ECO:0000313" key="14">
    <source>
        <dbReference type="EMBL" id="MPR25892.1"/>
    </source>
</evidence>
<dbReference type="FunFam" id="3.40.50.80:FF:000001">
    <property type="entry name" value="NADPH--cytochrome P450 reductase 1"/>
    <property type="match status" value="1"/>
</dbReference>
<protein>
    <recommendedName>
        <fullName evidence="3">assimilatory sulfite reductase (NADPH)</fullName>
        <ecNumber evidence="3">1.8.1.2</ecNumber>
    </recommendedName>
</protein>
<sequence>MSASALLPQTAPFGDDDRLSLDRVLSAASPIQRAWLAGFLAGVDAGQVPLPRVEAPARAAEPLTILFASESGNAERLAQDVAKLAKKNGFKPRIVDFADLEIADLPKQSRLVVIAATWGEGEPPSRATRAYADLMGPSAPRLEGITYAVLALGDTAYAEFCGVGKAIDARLAELGGARAVDRIDCDLDFDAPAAAWIKSTLEVLAPDQASSDNVVAIDFGARGPAEVSREPLNVEVLEHVNLNSSRSGKETFHLALGFDGAIPGYEPGDSLELFPENDPALIEAVLSVTGLRDDDAVRATLAGERDITTLSVKTLETFAAQTGHAEVRKLLDEGQARSWIEGRQLIDLVEAFPVSLTAEQLTALTRPLPPRAYSIASSRKEVGDEAHLLIAAVRYETHGRLRSGVASTFVADRLKAGASARVRLKPNKHFRLPDPSTDILMIGPGTGVAPFRAFVQERRAVGVSGKSWLFFGDRRYTHDFLYQLEWQDALKDGSLTRIDLAFSRDTPQKVYVQHRLWEQRRDMIDWLDNGAQLYVCGDATAMAKDIRAALVAAFADVKALSPDAAELAVTELERGRRYHQDVY</sequence>
<dbReference type="Pfam" id="PF00667">
    <property type="entry name" value="FAD_binding_1"/>
    <property type="match status" value="1"/>
</dbReference>
<dbReference type="InterPro" id="IPR017927">
    <property type="entry name" value="FAD-bd_FR_type"/>
</dbReference>
<reference evidence="14 15" key="1">
    <citation type="journal article" date="2019" name="Syst. Appl. Microbiol.">
        <title>Microvirga tunisiensis sp. nov., a root nodule symbiotic bacterium isolated from Lupinus micranthus and L. luteus grown in Northern Tunisia.</title>
        <authorList>
            <person name="Msaddak A."/>
            <person name="Rejili M."/>
            <person name="Duran D."/>
            <person name="Mars M."/>
            <person name="Palacios J.M."/>
            <person name="Ruiz-Argueso T."/>
            <person name="Rey L."/>
            <person name="Imperial J."/>
        </authorList>
    </citation>
    <scope>NUCLEOTIDE SEQUENCE [LARGE SCALE GENOMIC DNA]</scope>
    <source>
        <strain evidence="14 15">Lmie10</strain>
    </source>
</reference>
<keyword evidence="15" id="KW-1185">Reference proteome</keyword>
<keyword evidence="10" id="KW-0198">Cysteine biosynthesis</keyword>
<dbReference type="InterPro" id="IPR003097">
    <property type="entry name" value="CysJ-like_FAD-binding"/>
</dbReference>
<dbReference type="Gene3D" id="3.40.50.360">
    <property type="match status" value="1"/>
</dbReference>
<dbReference type="InterPro" id="IPR001094">
    <property type="entry name" value="Flavdoxin-like"/>
</dbReference>
<evidence type="ECO:0000256" key="3">
    <source>
        <dbReference type="ARBA" id="ARBA00012604"/>
    </source>
</evidence>
<dbReference type="GO" id="GO:0019344">
    <property type="term" value="P:cysteine biosynthetic process"/>
    <property type="evidence" value="ECO:0007669"/>
    <property type="project" value="UniProtKB-KW"/>
</dbReference>
<dbReference type="PRINTS" id="PR00371">
    <property type="entry name" value="FPNCR"/>
</dbReference>
<dbReference type="EMBL" id="VOSK01000034">
    <property type="protein sequence ID" value="MPR25892.1"/>
    <property type="molecule type" value="Genomic_DNA"/>
</dbReference>
<dbReference type="Proteomes" id="UP000403266">
    <property type="component" value="Unassembled WGS sequence"/>
</dbReference>
<comment type="cofactor">
    <cofactor evidence="2">
        <name>FAD</name>
        <dbReference type="ChEBI" id="CHEBI:57692"/>
    </cofactor>
</comment>
<evidence type="ECO:0000259" key="12">
    <source>
        <dbReference type="PROSITE" id="PS50902"/>
    </source>
</evidence>
<dbReference type="PRINTS" id="PR00369">
    <property type="entry name" value="FLAVODOXIN"/>
</dbReference>
<organism evidence="14 15">
    <name type="scientific">Microvirga tunisiensis</name>
    <dbReference type="NCBI Taxonomy" id="2108360"/>
    <lineage>
        <taxon>Bacteria</taxon>
        <taxon>Pseudomonadati</taxon>
        <taxon>Pseudomonadota</taxon>
        <taxon>Alphaproteobacteria</taxon>
        <taxon>Hyphomicrobiales</taxon>
        <taxon>Methylobacteriaceae</taxon>
        <taxon>Microvirga</taxon>
    </lineage>
</organism>
<proteinExistence type="predicted"/>
<dbReference type="CDD" id="cd06199">
    <property type="entry name" value="SiR"/>
    <property type="match status" value="1"/>
</dbReference>
<dbReference type="Pfam" id="PF00175">
    <property type="entry name" value="NAD_binding_1"/>
    <property type="match status" value="1"/>
</dbReference>
<keyword evidence="8" id="KW-0249">Electron transport</keyword>
<evidence type="ECO:0000256" key="9">
    <source>
        <dbReference type="ARBA" id="ARBA00023002"/>
    </source>
</evidence>
<keyword evidence="4" id="KW-0285">Flavoprotein</keyword>
<dbReference type="Pfam" id="PF00258">
    <property type="entry name" value="Flavodoxin_1"/>
    <property type="match status" value="1"/>
</dbReference>
<evidence type="ECO:0000256" key="2">
    <source>
        <dbReference type="ARBA" id="ARBA00001974"/>
    </source>
</evidence>
<gene>
    <name evidence="14" type="ORF">FS320_11810</name>
</gene>
<feature type="domain" description="FAD-binding FR-type" evidence="13">
    <location>
        <begin position="229"/>
        <end position="433"/>
    </location>
</feature>
<dbReference type="GO" id="GO:0010181">
    <property type="term" value="F:FMN binding"/>
    <property type="evidence" value="ECO:0007669"/>
    <property type="project" value="InterPro"/>
</dbReference>
<dbReference type="PROSITE" id="PS50902">
    <property type="entry name" value="FLAVODOXIN_LIKE"/>
    <property type="match status" value="1"/>
</dbReference>
<evidence type="ECO:0000256" key="10">
    <source>
        <dbReference type="ARBA" id="ARBA00023192"/>
    </source>
</evidence>
<dbReference type="InterPro" id="IPR001709">
    <property type="entry name" value="Flavoprot_Pyr_Nucl_cyt_Rdtase"/>
</dbReference>